<gene>
    <name evidence="1" type="ORF">S01H1_20682</name>
</gene>
<dbReference type="AlphaFoldDB" id="X0TLJ1"/>
<comment type="caution">
    <text evidence="1">The sequence shown here is derived from an EMBL/GenBank/DDBJ whole genome shotgun (WGS) entry which is preliminary data.</text>
</comment>
<dbReference type="Gene3D" id="1.25.40.10">
    <property type="entry name" value="Tetratricopeptide repeat domain"/>
    <property type="match status" value="1"/>
</dbReference>
<name>X0TLJ1_9ZZZZ</name>
<sequence length="158" mass="16704">AQGHLKAGRYYAAADSFALASIYKLDPGEAGSDPVQAGGLALCLAGRGHALFAAGEYISSALFLSRALKIAPEYARTKIDLAGMLGGQNKLESRIADIKEWLGRSDSAQLEFLLGYVCYRMGKLNQAKQAIEAACEKMPQSPAVVAVKRAIDDAIAGQ</sequence>
<protein>
    <recommendedName>
        <fullName evidence="2">Tetratricopeptide repeat protein</fullName>
    </recommendedName>
</protein>
<dbReference type="InterPro" id="IPR019734">
    <property type="entry name" value="TPR_rpt"/>
</dbReference>
<dbReference type="SUPFAM" id="SSF48452">
    <property type="entry name" value="TPR-like"/>
    <property type="match status" value="1"/>
</dbReference>
<proteinExistence type="predicted"/>
<accession>X0TLJ1</accession>
<feature type="non-terminal residue" evidence="1">
    <location>
        <position position="1"/>
    </location>
</feature>
<organism evidence="1">
    <name type="scientific">marine sediment metagenome</name>
    <dbReference type="NCBI Taxonomy" id="412755"/>
    <lineage>
        <taxon>unclassified sequences</taxon>
        <taxon>metagenomes</taxon>
        <taxon>ecological metagenomes</taxon>
    </lineage>
</organism>
<dbReference type="InterPro" id="IPR011990">
    <property type="entry name" value="TPR-like_helical_dom_sf"/>
</dbReference>
<reference evidence="1" key="1">
    <citation type="journal article" date="2014" name="Front. Microbiol.">
        <title>High frequency of phylogenetically diverse reductive dehalogenase-homologous genes in deep subseafloor sedimentary metagenomes.</title>
        <authorList>
            <person name="Kawai M."/>
            <person name="Futagami T."/>
            <person name="Toyoda A."/>
            <person name="Takaki Y."/>
            <person name="Nishi S."/>
            <person name="Hori S."/>
            <person name="Arai W."/>
            <person name="Tsubouchi T."/>
            <person name="Morono Y."/>
            <person name="Uchiyama I."/>
            <person name="Ito T."/>
            <person name="Fujiyama A."/>
            <person name="Inagaki F."/>
            <person name="Takami H."/>
        </authorList>
    </citation>
    <scope>NUCLEOTIDE SEQUENCE</scope>
    <source>
        <strain evidence="1">Expedition CK06-06</strain>
    </source>
</reference>
<dbReference type="SMART" id="SM00028">
    <property type="entry name" value="TPR"/>
    <property type="match status" value="2"/>
</dbReference>
<evidence type="ECO:0008006" key="2">
    <source>
        <dbReference type="Google" id="ProtNLM"/>
    </source>
</evidence>
<dbReference type="EMBL" id="BARS01011354">
    <property type="protein sequence ID" value="GAF88987.1"/>
    <property type="molecule type" value="Genomic_DNA"/>
</dbReference>
<evidence type="ECO:0000313" key="1">
    <source>
        <dbReference type="EMBL" id="GAF88987.1"/>
    </source>
</evidence>